<evidence type="ECO:0000259" key="12">
    <source>
        <dbReference type="Pfam" id="PF13735"/>
    </source>
</evidence>
<dbReference type="AlphaFoldDB" id="A0AAX3LWS2"/>
<keyword evidence="7" id="KW-0460">Magnesium</keyword>
<keyword evidence="2 9" id="KW-0808">Transferase</keyword>
<accession>A0AAX3LWS2</accession>
<protein>
    <submittedName>
        <fullName evidence="13">CCA tRNA nucleotidyltransferase</fullName>
        <ecNumber evidence="13">2.7.7.72</ecNumber>
    </submittedName>
</protein>
<reference evidence="13 14" key="1">
    <citation type="submission" date="2023-02" db="EMBL/GenBank/DDBJ databases">
        <title>Genome sequence of Paenibacillus kyungheensis KACC 18744.</title>
        <authorList>
            <person name="Kim S."/>
            <person name="Heo J."/>
            <person name="Kwon S.-W."/>
        </authorList>
    </citation>
    <scope>NUCLEOTIDE SEQUENCE [LARGE SCALE GENOMIC DNA]</scope>
    <source>
        <strain evidence="13 14">KACC 18744</strain>
    </source>
</reference>
<evidence type="ECO:0000256" key="5">
    <source>
        <dbReference type="ARBA" id="ARBA00022723"/>
    </source>
</evidence>
<dbReference type="GO" id="GO:0000166">
    <property type="term" value="F:nucleotide binding"/>
    <property type="evidence" value="ECO:0007669"/>
    <property type="project" value="UniProtKB-KW"/>
</dbReference>
<evidence type="ECO:0000259" key="11">
    <source>
        <dbReference type="Pfam" id="PF12627"/>
    </source>
</evidence>
<comment type="cofactor">
    <cofactor evidence="1">
        <name>Mg(2+)</name>
        <dbReference type="ChEBI" id="CHEBI:18420"/>
    </cofactor>
</comment>
<name>A0AAX3LWS2_9BACL</name>
<proteinExistence type="inferred from homology"/>
<dbReference type="Pfam" id="PF13735">
    <property type="entry name" value="tRNA_NucTran2_2"/>
    <property type="match status" value="1"/>
</dbReference>
<dbReference type="NCBIfam" id="NF009814">
    <property type="entry name" value="PRK13299.1"/>
    <property type="match status" value="1"/>
</dbReference>
<keyword evidence="6" id="KW-0547">Nucleotide-binding</keyword>
<dbReference type="Gene3D" id="3.30.460.10">
    <property type="entry name" value="Beta Polymerase, domain 2"/>
    <property type="match status" value="1"/>
</dbReference>
<dbReference type="GO" id="GO:0046872">
    <property type="term" value="F:metal ion binding"/>
    <property type="evidence" value="ECO:0007669"/>
    <property type="project" value="UniProtKB-KW"/>
</dbReference>
<dbReference type="PANTHER" id="PTHR46173">
    <property type="entry name" value="CCA TRNA NUCLEOTIDYLTRANSFERASE 1, MITOCHONDRIAL"/>
    <property type="match status" value="1"/>
</dbReference>
<evidence type="ECO:0000256" key="4">
    <source>
        <dbReference type="ARBA" id="ARBA00022695"/>
    </source>
</evidence>
<evidence type="ECO:0000256" key="8">
    <source>
        <dbReference type="ARBA" id="ARBA00022884"/>
    </source>
</evidence>
<dbReference type="Pfam" id="PF01743">
    <property type="entry name" value="PolyA_pol"/>
    <property type="match status" value="1"/>
</dbReference>
<evidence type="ECO:0000259" key="10">
    <source>
        <dbReference type="Pfam" id="PF01743"/>
    </source>
</evidence>
<dbReference type="SUPFAM" id="SSF81301">
    <property type="entry name" value="Nucleotidyltransferase"/>
    <property type="match status" value="1"/>
</dbReference>
<keyword evidence="4 13" id="KW-0548">Nucleotidyltransferase</keyword>
<dbReference type="GO" id="GO:0004810">
    <property type="term" value="F:CCA tRNA nucleotidyltransferase activity"/>
    <property type="evidence" value="ECO:0007669"/>
    <property type="project" value="UniProtKB-EC"/>
</dbReference>
<dbReference type="InterPro" id="IPR043519">
    <property type="entry name" value="NT_sf"/>
</dbReference>
<dbReference type="PANTHER" id="PTHR46173:SF1">
    <property type="entry name" value="CCA TRNA NUCLEOTIDYLTRANSFERASE 1, MITOCHONDRIAL"/>
    <property type="match status" value="1"/>
</dbReference>
<sequence length="442" mass="50636">MQWNWVDPQTAERGQSLLRRLTDQGYEGYFVGGCVRDELLGRPVNDMDIATNATPEQVIALFERTIPTGLEHGTITVLIDNEPFEVTTYRTETEYVDHRRPEQVQFVRELSEDLRRRDFTMNAIARGIDGEYTDPFHGIDDLNKGIIRCVGIADERFEEDALRMVRGIRFASVFHFEIEQQTWQALLHHQALIYHIATERIRVEMEKMIAGPYPYQGIELLLSSGLIPHMKVSVPCEALDQDLLRSLEQLPASPSILRWALIALGLGMDEQQIKIVFKSWTFPNIITDQVSKIIRMNERLYNGIVQREAVPLATIEHKESIDTDANRHHSYVLFVSCVLDYGKEIAQYWHALFPVLPHAYQQHLAIIGNQADRWLEQLTVYSLADLPVKGQDVLQHLEIAAGKWLGELLHEILLLVATGQLDNNKEVILHYADQASGRKGLR</sequence>
<dbReference type="InterPro" id="IPR050264">
    <property type="entry name" value="Bact_CCA-adding_enz_type3_sf"/>
</dbReference>
<keyword evidence="3" id="KW-0819">tRNA processing</keyword>
<comment type="similarity">
    <text evidence="9">Belongs to the tRNA nucleotidyltransferase/poly(A) polymerase family.</text>
</comment>
<evidence type="ECO:0000313" key="13">
    <source>
        <dbReference type="EMBL" id="WCT54305.1"/>
    </source>
</evidence>
<evidence type="ECO:0000256" key="7">
    <source>
        <dbReference type="ARBA" id="ARBA00022842"/>
    </source>
</evidence>
<organism evidence="13 14">
    <name type="scientific">Paenibacillus kyungheensis</name>
    <dbReference type="NCBI Taxonomy" id="1452732"/>
    <lineage>
        <taxon>Bacteria</taxon>
        <taxon>Bacillati</taxon>
        <taxon>Bacillota</taxon>
        <taxon>Bacilli</taxon>
        <taxon>Bacillales</taxon>
        <taxon>Paenibacillaceae</taxon>
        <taxon>Paenibacillus</taxon>
    </lineage>
</organism>
<dbReference type="Gene3D" id="1.10.3090.10">
    <property type="entry name" value="cca-adding enzyme, domain 2"/>
    <property type="match status" value="1"/>
</dbReference>
<dbReference type="Pfam" id="PF12627">
    <property type="entry name" value="PolyA_pol_RNAbd"/>
    <property type="match status" value="1"/>
</dbReference>
<dbReference type="GO" id="GO:0008033">
    <property type="term" value="P:tRNA processing"/>
    <property type="evidence" value="ECO:0007669"/>
    <property type="project" value="UniProtKB-KW"/>
</dbReference>
<keyword evidence="5" id="KW-0479">Metal-binding</keyword>
<feature type="domain" description="Poly A polymerase head" evidence="10">
    <location>
        <begin position="29"/>
        <end position="148"/>
    </location>
</feature>
<dbReference type="EMBL" id="CP117416">
    <property type="protein sequence ID" value="WCT54305.1"/>
    <property type="molecule type" value="Genomic_DNA"/>
</dbReference>
<evidence type="ECO:0000256" key="2">
    <source>
        <dbReference type="ARBA" id="ARBA00022679"/>
    </source>
</evidence>
<dbReference type="InterPro" id="IPR032828">
    <property type="entry name" value="PolyA_RNA-bd"/>
</dbReference>
<dbReference type="EC" id="2.7.7.72" evidence="13"/>
<evidence type="ECO:0000256" key="9">
    <source>
        <dbReference type="RuleBase" id="RU003953"/>
    </source>
</evidence>
<keyword evidence="14" id="KW-1185">Reference proteome</keyword>
<dbReference type="RefSeq" id="WP_273612845.1">
    <property type="nucleotide sequence ID" value="NZ_CP117416.1"/>
</dbReference>
<evidence type="ECO:0000256" key="3">
    <source>
        <dbReference type="ARBA" id="ARBA00022694"/>
    </source>
</evidence>
<dbReference type="SUPFAM" id="SSF81891">
    <property type="entry name" value="Poly A polymerase C-terminal region-like"/>
    <property type="match status" value="1"/>
</dbReference>
<feature type="domain" description="CCA-adding enzyme C-terminal" evidence="12">
    <location>
        <begin position="366"/>
        <end position="431"/>
    </location>
</feature>
<dbReference type="InterPro" id="IPR002646">
    <property type="entry name" value="PolA_pol_head_dom"/>
</dbReference>
<evidence type="ECO:0000256" key="1">
    <source>
        <dbReference type="ARBA" id="ARBA00001946"/>
    </source>
</evidence>
<dbReference type="GO" id="GO:0000049">
    <property type="term" value="F:tRNA binding"/>
    <property type="evidence" value="ECO:0007669"/>
    <property type="project" value="TreeGrafter"/>
</dbReference>
<dbReference type="Proteomes" id="UP001220509">
    <property type="component" value="Chromosome"/>
</dbReference>
<dbReference type="CDD" id="cd05398">
    <property type="entry name" value="NT_ClassII-CCAase"/>
    <property type="match status" value="1"/>
</dbReference>
<keyword evidence="8 9" id="KW-0694">RNA-binding</keyword>
<feature type="domain" description="tRNA nucleotidyltransferase/poly(A) polymerase RNA and SrmB- binding" evidence="11">
    <location>
        <begin position="176"/>
        <end position="229"/>
    </location>
</feature>
<evidence type="ECO:0000313" key="14">
    <source>
        <dbReference type="Proteomes" id="UP001220509"/>
    </source>
</evidence>
<dbReference type="KEGG" id="pka:PQ456_13955"/>
<evidence type="ECO:0000256" key="6">
    <source>
        <dbReference type="ARBA" id="ARBA00022741"/>
    </source>
</evidence>
<dbReference type="InterPro" id="IPR032810">
    <property type="entry name" value="CCA-adding_enz_C"/>
</dbReference>
<dbReference type="Gene3D" id="1.10.246.80">
    <property type="match status" value="1"/>
</dbReference>
<gene>
    <name evidence="13" type="ORF">PQ456_13955</name>
</gene>